<dbReference type="Proteomes" id="UP000768646">
    <property type="component" value="Unassembled WGS sequence"/>
</dbReference>
<reference evidence="1 2" key="1">
    <citation type="journal article" date="2021" name="Commun. Biol.">
        <title>Genomic insights into the host specific adaptation of the Pneumocystis genus.</title>
        <authorList>
            <person name="Cisse O.H."/>
            <person name="Ma L."/>
            <person name="Dekker J.P."/>
            <person name="Khil P.P."/>
            <person name="Youn J.-H."/>
            <person name="Brenchley J.M."/>
            <person name="Blair R."/>
            <person name="Pahar B."/>
            <person name="Chabe M."/>
            <person name="Van Rompay K.K.A."/>
            <person name="Keesler R."/>
            <person name="Sukura A."/>
            <person name="Hirsch V."/>
            <person name="Kutty G."/>
            <person name="Liu Y."/>
            <person name="Peng L."/>
            <person name="Chen J."/>
            <person name="Song J."/>
            <person name="Weissenbacher-Lang C."/>
            <person name="Xu J."/>
            <person name="Upham N.S."/>
            <person name="Stajich J.E."/>
            <person name="Cuomo C.A."/>
            <person name="Cushion M.T."/>
            <person name="Kovacs J.A."/>
        </authorList>
    </citation>
    <scope>NUCLEOTIDE SEQUENCE [LARGE SCALE GENOMIC DNA]</scope>
    <source>
        <strain evidence="1 2">RABM</strain>
    </source>
</reference>
<evidence type="ECO:0000313" key="2">
    <source>
        <dbReference type="Proteomes" id="UP000768646"/>
    </source>
</evidence>
<accession>A0ACB7CEG8</accession>
<proteinExistence type="predicted"/>
<dbReference type="EMBL" id="JABTEG010000003">
    <property type="protein sequence ID" value="KAG4305455.1"/>
    <property type="molecule type" value="Genomic_DNA"/>
</dbReference>
<keyword evidence="2" id="KW-1185">Reference proteome</keyword>
<evidence type="ECO:0000313" key="1">
    <source>
        <dbReference type="EMBL" id="KAG4305455.1"/>
    </source>
</evidence>
<comment type="caution">
    <text evidence="1">The sequence shown here is derived from an EMBL/GenBank/DDBJ whole genome shotgun (WGS) entry which is preliminary data.</text>
</comment>
<feature type="non-terminal residue" evidence="1">
    <location>
        <position position="1"/>
    </location>
</feature>
<name>A0ACB7CEG8_9ASCO</name>
<gene>
    <name evidence="1" type="ORF">PORY_001011</name>
</gene>
<protein>
    <submittedName>
        <fullName evidence="1">Uncharacterized protein</fullName>
    </submittedName>
</protein>
<organism evidence="1 2">
    <name type="scientific">Pneumocystis oryctolagi</name>
    <dbReference type="NCBI Taxonomy" id="42067"/>
    <lineage>
        <taxon>Eukaryota</taxon>
        <taxon>Fungi</taxon>
        <taxon>Dikarya</taxon>
        <taxon>Ascomycota</taxon>
        <taxon>Taphrinomycotina</taxon>
        <taxon>Pneumocystomycetes</taxon>
        <taxon>Pneumocystaceae</taxon>
        <taxon>Pneumocystis</taxon>
    </lineage>
</organism>
<sequence>SQPSSPMAFSNVKVQIRHRSPNANSQQRPNSTSAAGAGGSSSTMLRLYTDDAPGLTFFVQMLSTPMKHLDKHLVSCTPTSAVKGQKSPLTPRQTAAVLSHLHSAKRIYSPKSSIYRQSPLRLDVVSDWTLIGTGPVSSPQKNAKRPVSRVLCDRFIPQRTHPTSTATSKITYPSINQTVTHDASTNPSETIAYTASVAEACGLALNTRILAFKPIAPESSRPVDLRSQYNRPLKPVALSSQCRRRIATAPERVLDAPGLIDDYYLNLLDWSYLNKVAIGLERSVYIWDADSGDVSCMMEAKQNTYVSGIKWSADGYYLSIGLSNGDVQIWDTETGAKLRTMSGHEARVGVLAWDKHLLSSGCRDGSIWNHDVRVAQHKVSEWRGHGSEVCGLEWRADGSQLASGGNDNLVNIWDTRSSVPKFTKTNHLAAVKALSWCPWQLNLLCTGGGSQDRVLHFWNATTGARTHSVDTGSQVTSVRWSQVYRELISSHGFPNNHLSIWQYPSLVKSIDILAHESRVLHSCLSPDGQVLATAASDENLKFWRVFESSKKASCHIASIAGNKNNLQEMTKTMTIR</sequence>